<comment type="caution">
    <text evidence="5">The sequence shown here is derived from an EMBL/GenBank/DDBJ whole genome shotgun (WGS) entry which is preliminary data.</text>
</comment>
<keyword evidence="2" id="KW-0238">DNA-binding</keyword>
<dbReference type="SUPFAM" id="SSF46689">
    <property type="entry name" value="Homeodomain-like"/>
    <property type="match status" value="2"/>
</dbReference>
<dbReference type="InterPro" id="IPR020449">
    <property type="entry name" value="Tscrpt_reg_AraC-type_HTH"/>
</dbReference>
<protein>
    <submittedName>
        <fullName evidence="5">Helix-turn-helix domain-containing protein</fullName>
    </submittedName>
</protein>
<evidence type="ECO:0000256" key="2">
    <source>
        <dbReference type="ARBA" id="ARBA00023125"/>
    </source>
</evidence>
<gene>
    <name evidence="5" type="ORF">GPA26_01830</name>
</gene>
<evidence type="ECO:0000256" key="3">
    <source>
        <dbReference type="ARBA" id="ARBA00023163"/>
    </source>
</evidence>
<dbReference type="InterPro" id="IPR018060">
    <property type="entry name" value="HTH_AraC"/>
</dbReference>
<name>A0ABX1MH01_9RHOO</name>
<evidence type="ECO:0000313" key="5">
    <source>
        <dbReference type="EMBL" id="NMF87212.1"/>
    </source>
</evidence>
<dbReference type="PROSITE" id="PS01124">
    <property type="entry name" value="HTH_ARAC_FAMILY_2"/>
    <property type="match status" value="1"/>
</dbReference>
<evidence type="ECO:0000256" key="1">
    <source>
        <dbReference type="ARBA" id="ARBA00023015"/>
    </source>
</evidence>
<dbReference type="InterPro" id="IPR009057">
    <property type="entry name" value="Homeodomain-like_sf"/>
</dbReference>
<dbReference type="SMART" id="SM00342">
    <property type="entry name" value="HTH_ARAC"/>
    <property type="match status" value="1"/>
</dbReference>
<feature type="domain" description="HTH araC/xylS-type" evidence="4">
    <location>
        <begin position="163"/>
        <end position="260"/>
    </location>
</feature>
<accession>A0ABX1MH01</accession>
<dbReference type="EMBL" id="WTVR01000003">
    <property type="protein sequence ID" value="NMF87212.1"/>
    <property type="molecule type" value="Genomic_DNA"/>
</dbReference>
<dbReference type="SUPFAM" id="SSF51182">
    <property type="entry name" value="RmlC-like cupins"/>
    <property type="match status" value="1"/>
</dbReference>
<organism evidence="5 6">
    <name type="scientific">Aromatoleum petrolei</name>
    <dbReference type="NCBI Taxonomy" id="76116"/>
    <lineage>
        <taxon>Bacteria</taxon>
        <taxon>Pseudomonadati</taxon>
        <taxon>Pseudomonadota</taxon>
        <taxon>Betaproteobacteria</taxon>
        <taxon>Rhodocyclales</taxon>
        <taxon>Rhodocyclaceae</taxon>
        <taxon>Aromatoleum</taxon>
    </lineage>
</organism>
<dbReference type="PANTHER" id="PTHR11019:SF190">
    <property type="entry name" value="ARAC-FAMILY REGULATORY PROTEIN"/>
    <property type="match status" value="1"/>
</dbReference>
<dbReference type="InterPro" id="IPR011051">
    <property type="entry name" value="RmlC_Cupin_sf"/>
</dbReference>
<dbReference type="CDD" id="cd06124">
    <property type="entry name" value="cupin_NimR-like_N"/>
    <property type="match status" value="1"/>
</dbReference>
<reference evidence="5 6" key="1">
    <citation type="submission" date="2019-12" db="EMBL/GenBank/DDBJ databases">
        <title>Comparative genomics gives insights into the taxonomy of the Azoarcus-Aromatoleum group and reveals separate origins of nif in the plant-associated Azoarcus and non-plant-associated Aromatoleum sub-groups.</title>
        <authorList>
            <person name="Lafos M."/>
            <person name="Maluk M."/>
            <person name="Batista M."/>
            <person name="Junghare M."/>
            <person name="Carmona M."/>
            <person name="Faoro H."/>
            <person name="Cruz L.M."/>
            <person name="Battistoni F."/>
            <person name="De Souza E."/>
            <person name="Pedrosa F."/>
            <person name="Chen W.-M."/>
            <person name="Poole P.S."/>
            <person name="Dixon R.A."/>
            <person name="James E.K."/>
        </authorList>
    </citation>
    <scope>NUCLEOTIDE SEQUENCE [LARGE SCALE GENOMIC DNA]</scope>
    <source>
        <strain evidence="5 6">ToN1</strain>
    </source>
</reference>
<dbReference type="Pfam" id="PF12833">
    <property type="entry name" value="HTH_18"/>
    <property type="match status" value="1"/>
</dbReference>
<evidence type="ECO:0000259" key="4">
    <source>
        <dbReference type="PROSITE" id="PS01124"/>
    </source>
</evidence>
<dbReference type="Gene3D" id="1.10.10.60">
    <property type="entry name" value="Homeodomain-like"/>
    <property type="match status" value="1"/>
</dbReference>
<dbReference type="Proteomes" id="UP000652074">
    <property type="component" value="Unassembled WGS sequence"/>
</dbReference>
<dbReference type="RefSeq" id="WP_169204664.1">
    <property type="nucleotide sequence ID" value="NZ_CP059560.1"/>
</dbReference>
<sequence length="262" mass="29025">MKAVQQPTRLAPQGEQLPSPIHFRVAESPANAIYPTHKHAGGEFVYAFRGVMEVKVLGLHLLAPPQYGIWLPPETEHIGLNRKEVGHCSVYVAKALCGHLPRVPCALSVGPLIVAMLERLRERPPKSPATPEDERFLQVLVDQLTDAPCAGSYLPASTDPVLAPVLQMLEARPEDNRSLPELARLANTTERTLIRRCQRDLGMSLSEWRQRLRILRAMPLLESGRSVESVALDLGYSSSSAFITMFRKLMHVTPAEFAKSGK</sequence>
<dbReference type="PANTHER" id="PTHR11019">
    <property type="entry name" value="HTH-TYPE TRANSCRIPTIONAL REGULATOR NIMR"/>
    <property type="match status" value="1"/>
</dbReference>
<proteinExistence type="predicted"/>
<dbReference type="PRINTS" id="PR00032">
    <property type="entry name" value="HTHARAC"/>
</dbReference>
<keyword evidence="1" id="KW-0805">Transcription regulation</keyword>
<evidence type="ECO:0000313" key="6">
    <source>
        <dbReference type="Proteomes" id="UP000652074"/>
    </source>
</evidence>
<keyword evidence="3" id="KW-0804">Transcription</keyword>
<keyword evidence="6" id="KW-1185">Reference proteome</keyword>